<evidence type="ECO:0000313" key="2">
    <source>
        <dbReference type="Proteomes" id="UP001285908"/>
    </source>
</evidence>
<comment type="caution">
    <text evidence="1">The sequence shown here is derived from an EMBL/GenBank/DDBJ whole genome shotgun (WGS) entry which is preliminary data.</text>
</comment>
<dbReference type="Proteomes" id="UP001285908">
    <property type="component" value="Unassembled WGS sequence"/>
</dbReference>
<dbReference type="EMBL" id="JAULSX010000003">
    <property type="protein sequence ID" value="KAK3494138.1"/>
    <property type="molecule type" value="Genomic_DNA"/>
</dbReference>
<keyword evidence="2" id="KW-1185">Reference proteome</keyword>
<dbReference type="GeneID" id="87876374"/>
<evidence type="ECO:0000313" key="1">
    <source>
        <dbReference type="EMBL" id="KAK3494138.1"/>
    </source>
</evidence>
<dbReference type="RefSeq" id="XP_062693567.1">
    <property type="nucleotide sequence ID" value="XM_062838752.1"/>
</dbReference>
<name>A0AAJ0I936_9PEZI</name>
<accession>A0AAJ0I936</accession>
<gene>
    <name evidence="1" type="ORF">B0T23DRAFT_403177</name>
</gene>
<sequence>MPAVLQVRLFNEVGDADGLFGCLKNNLNPVQLQMPGTWSGSKPSDSLRRLIIIPHWSEND</sequence>
<dbReference type="AlphaFoldDB" id="A0AAJ0I936"/>
<proteinExistence type="predicted"/>
<reference evidence="1 2" key="1">
    <citation type="journal article" date="2023" name="Mol. Phylogenet. Evol.">
        <title>Genome-scale phylogeny and comparative genomics of the fungal order Sordariales.</title>
        <authorList>
            <person name="Hensen N."/>
            <person name="Bonometti L."/>
            <person name="Westerberg I."/>
            <person name="Brannstrom I.O."/>
            <person name="Guillou S."/>
            <person name="Cros-Aarteil S."/>
            <person name="Calhoun S."/>
            <person name="Haridas S."/>
            <person name="Kuo A."/>
            <person name="Mondo S."/>
            <person name="Pangilinan J."/>
            <person name="Riley R."/>
            <person name="LaButti K."/>
            <person name="Andreopoulos B."/>
            <person name="Lipzen A."/>
            <person name="Chen C."/>
            <person name="Yan M."/>
            <person name="Daum C."/>
            <person name="Ng V."/>
            <person name="Clum A."/>
            <person name="Steindorff A."/>
            <person name="Ohm R.A."/>
            <person name="Martin F."/>
            <person name="Silar P."/>
            <person name="Natvig D.O."/>
            <person name="Lalanne C."/>
            <person name="Gautier V."/>
            <person name="Ament-Velasquez S.L."/>
            <person name="Kruys A."/>
            <person name="Hutchinson M.I."/>
            <person name="Powell A.J."/>
            <person name="Barry K."/>
            <person name="Miller A.N."/>
            <person name="Grigoriev I.V."/>
            <person name="Debuchy R."/>
            <person name="Gladieux P."/>
            <person name="Hiltunen Thoren M."/>
            <person name="Johannesson H."/>
        </authorList>
    </citation>
    <scope>NUCLEOTIDE SEQUENCE [LARGE SCALE GENOMIC DNA]</scope>
    <source>
        <strain evidence="1 2">FGSC 10403</strain>
    </source>
</reference>
<protein>
    <submittedName>
        <fullName evidence="1">Uncharacterized protein</fullName>
    </submittedName>
</protein>
<organism evidence="1 2">
    <name type="scientific">Neurospora hispaniola</name>
    <dbReference type="NCBI Taxonomy" id="588809"/>
    <lineage>
        <taxon>Eukaryota</taxon>
        <taxon>Fungi</taxon>
        <taxon>Dikarya</taxon>
        <taxon>Ascomycota</taxon>
        <taxon>Pezizomycotina</taxon>
        <taxon>Sordariomycetes</taxon>
        <taxon>Sordariomycetidae</taxon>
        <taxon>Sordariales</taxon>
        <taxon>Sordariaceae</taxon>
        <taxon>Neurospora</taxon>
    </lineage>
</organism>